<accession>B6W0H1</accession>
<dbReference type="GO" id="GO:0005524">
    <property type="term" value="F:ATP binding"/>
    <property type="evidence" value="ECO:0007669"/>
    <property type="project" value="InterPro"/>
</dbReference>
<name>B6W0H1_9BACT</name>
<evidence type="ECO:0000313" key="3">
    <source>
        <dbReference type="Proteomes" id="UP000004849"/>
    </source>
</evidence>
<reference evidence="2 3" key="2">
    <citation type="submission" date="2008-10" db="EMBL/GenBank/DDBJ databases">
        <authorList>
            <person name="Fulton L."/>
            <person name="Clifton S."/>
            <person name="Fulton B."/>
            <person name="Xu J."/>
            <person name="Minx P."/>
            <person name="Pepin K.H."/>
            <person name="Johnson M."/>
            <person name="Thiruvilangam P."/>
            <person name="Bhonagiri V."/>
            <person name="Nash W.E."/>
            <person name="Mardis E.R."/>
            <person name="Wilson R.K."/>
        </authorList>
    </citation>
    <scope>NUCLEOTIDE SEQUENCE [LARGE SCALE GENOMIC DNA]</scope>
    <source>
        <strain evidence="2 3">DSM 17855</strain>
    </source>
</reference>
<organism evidence="2 3">
    <name type="scientific">Phocaeicola dorei DSM 17855</name>
    <dbReference type="NCBI Taxonomy" id="483217"/>
    <lineage>
        <taxon>Bacteria</taxon>
        <taxon>Pseudomonadati</taxon>
        <taxon>Bacteroidota</taxon>
        <taxon>Bacteroidia</taxon>
        <taxon>Bacteroidales</taxon>
        <taxon>Bacteroidaceae</taxon>
        <taxon>Phocaeicola</taxon>
    </lineage>
</organism>
<protein>
    <recommendedName>
        <fullName evidence="1">DNA mismatch repair protein MutS-like N-terminal domain-containing protein</fullName>
    </recommendedName>
</protein>
<dbReference type="HOGENOM" id="CLU_597892_0_0_10"/>
<gene>
    <name evidence="2" type="ORF">BACDOR_03051</name>
</gene>
<feature type="non-terminal residue" evidence="2">
    <location>
        <position position="458"/>
    </location>
</feature>
<sequence>MYDRSKEQYPDAMALIRVGDEYKAYNQDAERLHEVLGVCARKAVSGKDGTPVMTASFRHVDLDTHLRSIIKAGSKVTINHYEKAAAPDKSMTTPLLFKGGRREIEITSAGAVIRTNGNQYDATGILKGLEKAGIDVRNISGSQWESMLRAGNRPEPAKQKMLFSIRKQPSGYGVRIADISGKFPHQFKENYDNQTLSHRHDGHTYMRITDFFIRRAQLRELGKNPQLITAVENPSEKMQLAAVRQNPDLVSVLDNPTEEVQLAAVRQKADCLLQLREPTEKVCLAAIAENPEMIRYIHEPTEKMQLLVVRRNPEMITLLENPCERAQLLAVMADPGLITAIGSPSANTQLSVVRKDPHLIREISVPDWKAQLYAVGQDPELIRFISEPAEKVQLSVLNGDASLIRLVRTPTEKAQMLAVGRNSSLIGHIRNPTEKVQLMAVHDSPANILRIKNPSRQA</sequence>
<dbReference type="SUPFAM" id="SSF55271">
    <property type="entry name" value="DNA repair protein MutS, domain I"/>
    <property type="match status" value="1"/>
</dbReference>
<dbReference type="EMBL" id="ABWZ01000063">
    <property type="protein sequence ID" value="EEB24496.1"/>
    <property type="molecule type" value="Genomic_DNA"/>
</dbReference>
<dbReference type="Pfam" id="PF01624">
    <property type="entry name" value="MutS_I"/>
    <property type="match status" value="1"/>
</dbReference>
<dbReference type="InterPro" id="IPR007695">
    <property type="entry name" value="DNA_mismatch_repair_MutS-lik_N"/>
</dbReference>
<dbReference type="Gene3D" id="3.40.1170.10">
    <property type="entry name" value="DNA repair protein MutS, domain I"/>
    <property type="match status" value="1"/>
</dbReference>
<dbReference type="GO" id="GO:0030983">
    <property type="term" value="F:mismatched DNA binding"/>
    <property type="evidence" value="ECO:0007669"/>
    <property type="project" value="InterPro"/>
</dbReference>
<evidence type="ECO:0000259" key="1">
    <source>
        <dbReference type="Pfam" id="PF01624"/>
    </source>
</evidence>
<reference evidence="2 3" key="1">
    <citation type="submission" date="2008-10" db="EMBL/GenBank/DDBJ databases">
        <title>Draft genome sequence of Bacteroides dorei (DSM 17855).</title>
        <authorList>
            <person name="Sudarsanam P."/>
            <person name="Ley R."/>
            <person name="Guruge J."/>
            <person name="Turnbaugh P.J."/>
            <person name="Mahowald M."/>
            <person name="Liep D."/>
            <person name="Gordon J."/>
        </authorList>
    </citation>
    <scope>NUCLEOTIDE SEQUENCE [LARGE SCALE GENOMIC DNA]</scope>
    <source>
        <strain evidence="2 3">DSM 17855</strain>
    </source>
</reference>
<dbReference type="GO" id="GO:0006298">
    <property type="term" value="P:mismatch repair"/>
    <property type="evidence" value="ECO:0007669"/>
    <property type="project" value="InterPro"/>
</dbReference>
<feature type="domain" description="DNA mismatch repair protein MutS-like N-terminal" evidence="1">
    <location>
        <begin position="2"/>
        <end position="88"/>
    </location>
</feature>
<dbReference type="Proteomes" id="UP000004849">
    <property type="component" value="Unassembled WGS sequence"/>
</dbReference>
<evidence type="ECO:0000313" key="2">
    <source>
        <dbReference type="EMBL" id="EEB24496.1"/>
    </source>
</evidence>
<proteinExistence type="predicted"/>
<dbReference type="InterPro" id="IPR016151">
    <property type="entry name" value="DNA_mismatch_repair_MutS_N"/>
</dbReference>
<dbReference type="AlphaFoldDB" id="B6W0H1"/>